<proteinExistence type="predicted"/>
<organism evidence="7 8">
    <name type="scientific">Christensenella tenuis</name>
    <dbReference type="NCBI Taxonomy" id="2763033"/>
    <lineage>
        <taxon>Bacteria</taxon>
        <taxon>Bacillati</taxon>
        <taxon>Bacillota</taxon>
        <taxon>Clostridia</taxon>
        <taxon>Christensenellales</taxon>
        <taxon>Christensenellaceae</taxon>
        <taxon>Christensenella</taxon>
    </lineage>
</organism>
<feature type="transmembrane region" description="Helical" evidence="6">
    <location>
        <begin position="217"/>
        <end position="236"/>
    </location>
</feature>
<name>A0ABR7EF02_9FIRM</name>
<dbReference type="RefSeq" id="WP_186857747.1">
    <property type="nucleotide sequence ID" value="NZ_JACOON010000004.1"/>
</dbReference>
<evidence type="ECO:0000256" key="5">
    <source>
        <dbReference type="ARBA" id="ARBA00023136"/>
    </source>
</evidence>
<feature type="transmembrane region" description="Helical" evidence="6">
    <location>
        <begin position="257"/>
        <end position="282"/>
    </location>
</feature>
<comment type="subcellular location">
    <subcellularLocation>
        <location evidence="1">Cell membrane</location>
        <topology evidence="1">Multi-pass membrane protein</topology>
    </subcellularLocation>
</comment>
<evidence type="ECO:0000256" key="3">
    <source>
        <dbReference type="ARBA" id="ARBA00022692"/>
    </source>
</evidence>
<evidence type="ECO:0000256" key="2">
    <source>
        <dbReference type="ARBA" id="ARBA00022475"/>
    </source>
</evidence>
<keyword evidence="5 6" id="KW-0472">Membrane</keyword>
<evidence type="ECO:0000313" key="7">
    <source>
        <dbReference type="EMBL" id="MBC5648233.1"/>
    </source>
</evidence>
<protein>
    <submittedName>
        <fullName evidence="7">ABC transporter permease</fullName>
    </submittedName>
</protein>
<dbReference type="Proteomes" id="UP000606889">
    <property type="component" value="Unassembled WGS sequence"/>
</dbReference>
<gene>
    <name evidence="7" type="ORF">H8S18_07780</name>
</gene>
<evidence type="ECO:0000313" key="8">
    <source>
        <dbReference type="Proteomes" id="UP000606889"/>
    </source>
</evidence>
<feature type="transmembrane region" description="Helical" evidence="6">
    <location>
        <begin position="158"/>
        <end position="187"/>
    </location>
</feature>
<feature type="transmembrane region" description="Helical" evidence="6">
    <location>
        <begin position="21"/>
        <end position="38"/>
    </location>
</feature>
<evidence type="ECO:0000256" key="1">
    <source>
        <dbReference type="ARBA" id="ARBA00004651"/>
    </source>
</evidence>
<feature type="transmembrane region" description="Helical" evidence="6">
    <location>
        <begin position="95"/>
        <end position="119"/>
    </location>
</feature>
<dbReference type="Pfam" id="PF02653">
    <property type="entry name" value="BPD_transp_2"/>
    <property type="match status" value="1"/>
</dbReference>
<dbReference type="CDD" id="cd06579">
    <property type="entry name" value="TM_PBP1_transp_AraH_like"/>
    <property type="match status" value="1"/>
</dbReference>
<dbReference type="PANTHER" id="PTHR32196:SF72">
    <property type="entry name" value="RIBOSE IMPORT PERMEASE PROTEIN RBSC"/>
    <property type="match status" value="1"/>
</dbReference>
<keyword evidence="4 6" id="KW-1133">Transmembrane helix</keyword>
<dbReference type="PANTHER" id="PTHR32196">
    <property type="entry name" value="ABC TRANSPORTER PERMEASE PROTEIN YPHD-RELATED-RELATED"/>
    <property type="match status" value="1"/>
</dbReference>
<evidence type="ECO:0000256" key="4">
    <source>
        <dbReference type="ARBA" id="ARBA00022989"/>
    </source>
</evidence>
<reference evidence="7 8" key="1">
    <citation type="submission" date="2020-08" db="EMBL/GenBank/DDBJ databases">
        <title>Genome public.</title>
        <authorList>
            <person name="Liu C."/>
            <person name="Sun Q."/>
        </authorList>
    </citation>
    <scope>NUCLEOTIDE SEQUENCE [LARGE SCALE GENOMIC DNA]</scope>
    <source>
        <strain evidence="7 8">NSJ-35</strain>
    </source>
</reference>
<dbReference type="EMBL" id="JACOON010000004">
    <property type="protein sequence ID" value="MBC5648233.1"/>
    <property type="molecule type" value="Genomic_DNA"/>
</dbReference>
<keyword evidence="3 6" id="KW-0812">Transmembrane</keyword>
<feature type="transmembrane region" description="Helical" evidence="6">
    <location>
        <begin position="294"/>
        <end position="313"/>
    </location>
</feature>
<comment type="caution">
    <text evidence="7">The sequence shown here is derived from an EMBL/GenBank/DDBJ whole genome shotgun (WGS) entry which is preliminary data.</text>
</comment>
<dbReference type="InterPro" id="IPR001851">
    <property type="entry name" value="ABC_transp_permease"/>
</dbReference>
<evidence type="ECO:0000256" key="6">
    <source>
        <dbReference type="SAM" id="Phobius"/>
    </source>
</evidence>
<accession>A0ABR7EF02</accession>
<sequence>MNKETAINPIEKKKRALPGEMMILIILIAMFIVLSIASNKFMTWDNMTNLMKQTSINGVVAIGMTFVIISSGIDLSVGAIVGFSGILASMLMVGGWGIAPSVLVAIAASAGVGVANGVLVHDGKVPPFIATLGTMTIVRGVIMLITDARMISGMPDDFINFATSTILGIPALAIIWIVAIIIAILILKFTVFGRNVYSIGSNEEATRLSGVNIRLNIYGIYLVSALCSAVAGIMLASRVGNGLPKGGDGYELDAIAASVVGGASLSGGEGSIVGTVIGALIMQTLRNGGNLLGVNSFILEICIGSLIIVAVLIDKAKKK</sequence>
<keyword evidence="8" id="KW-1185">Reference proteome</keyword>
<keyword evidence="2" id="KW-1003">Cell membrane</keyword>
<feature type="transmembrane region" description="Helical" evidence="6">
    <location>
        <begin position="125"/>
        <end position="146"/>
    </location>
</feature>
<feature type="transmembrane region" description="Helical" evidence="6">
    <location>
        <begin position="58"/>
        <end position="83"/>
    </location>
</feature>